<reference evidence="1 2" key="1">
    <citation type="submission" date="2021-01" db="EMBL/GenBank/DDBJ databases">
        <title>Whole genome shotgun sequence of Actinoplanes deccanensis NBRC 13994.</title>
        <authorList>
            <person name="Komaki H."/>
            <person name="Tamura T."/>
        </authorList>
    </citation>
    <scope>NUCLEOTIDE SEQUENCE [LARGE SCALE GENOMIC DNA]</scope>
    <source>
        <strain evidence="1 2">NBRC 13994</strain>
    </source>
</reference>
<protein>
    <submittedName>
        <fullName evidence="1">Uncharacterized protein</fullName>
    </submittedName>
</protein>
<organism evidence="1 2">
    <name type="scientific">Paractinoplanes deccanensis</name>
    <dbReference type="NCBI Taxonomy" id="113561"/>
    <lineage>
        <taxon>Bacteria</taxon>
        <taxon>Bacillati</taxon>
        <taxon>Actinomycetota</taxon>
        <taxon>Actinomycetes</taxon>
        <taxon>Micromonosporales</taxon>
        <taxon>Micromonosporaceae</taxon>
        <taxon>Paractinoplanes</taxon>
    </lineage>
</organism>
<dbReference type="EMBL" id="BOMI01000013">
    <property type="protein sequence ID" value="GID72234.1"/>
    <property type="molecule type" value="Genomic_DNA"/>
</dbReference>
<sequence>MRTIGYRIGAVAVLTATATGVAALRQEPAPAPAHPFAHTAAAPAGAPADLAVRFEALLGQHSVLAANMMRSRVRGDDDFAQAANASLGQNTTDMTALVGRLFGTATAEKFEPLWSQHIVALFAYAGALANHDDAAREEARDELAGYEIDLAEFFAAGSQGRLPPATARSLVVLHVQHLTGQADAYAAGDYTRSDEQFRQGFQHTYDLGLGLAKALLPPSDSGVLSEPVWRLRSQLGKLLAEHAVLIGDATRAAVTRTADFTASARMLNANTSDLAAAMDTLFGSAAARRFQQLWGTHVTALVSYSAAGAARDPARQREARARLDKFHQDMAVFLAGATNGRATPAALRAALVEHDHMLLQHADAYAARDYPEAHEIAYRTYDHMSSLARTLADAFGASVAARLPKGAAQTGHGGLADVVGHR</sequence>
<proteinExistence type="predicted"/>
<evidence type="ECO:0000313" key="1">
    <source>
        <dbReference type="EMBL" id="GID72234.1"/>
    </source>
</evidence>
<evidence type="ECO:0000313" key="2">
    <source>
        <dbReference type="Proteomes" id="UP000609879"/>
    </source>
</evidence>
<name>A0ABQ3XWV1_9ACTN</name>
<comment type="caution">
    <text evidence="1">The sequence shown here is derived from an EMBL/GenBank/DDBJ whole genome shotgun (WGS) entry which is preliminary data.</text>
</comment>
<keyword evidence="2" id="KW-1185">Reference proteome</keyword>
<dbReference type="RefSeq" id="WP_239168512.1">
    <property type="nucleotide sequence ID" value="NZ_BAAABO010000025.1"/>
</dbReference>
<dbReference type="Proteomes" id="UP000609879">
    <property type="component" value="Unassembled WGS sequence"/>
</dbReference>
<gene>
    <name evidence="1" type="ORF">Ade02nite_08750</name>
</gene>
<accession>A0ABQ3XWV1</accession>